<dbReference type="PANTHER" id="PTHR30383">
    <property type="entry name" value="THIOESTERASE 1/PROTEASE 1/LYSOPHOSPHOLIPASE L1"/>
    <property type="match status" value="1"/>
</dbReference>
<dbReference type="InterPro" id="IPR036514">
    <property type="entry name" value="SGNH_hydro_sf"/>
</dbReference>
<dbReference type="Gene3D" id="3.40.50.1110">
    <property type="entry name" value="SGNH hydrolase"/>
    <property type="match status" value="1"/>
</dbReference>
<evidence type="ECO:0000313" key="2">
    <source>
        <dbReference type="EMBL" id="SKA74029.1"/>
    </source>
</evidence>
<dbReference type="EMBL" id="FUYB01000004">
    <property type="protein sequence ID" value="SKA74029.1"/>
    <property type="molecule type" value="Genomic_DNA"/>
</dbReference>
<dbReference type="PANTHER" id="PTHR30383:SF24">
    <property type="entry name" value="THIOESTERASE 1_PROTEASE 1_LYSOPHOSPHOLIPASE L1"/>
    <property type="match status" value="1"/>
</dbReference>
<dbReference type="Pfam" id="PF13472">
    <property type="entry name" value="Lipase_GDSL_2"/>
    <property type="match status" value="1"/>
</dbReference>
<accession>A0A1T4WA82</accession>
<reference evidence="2 3" key="1">
    <citation type="submission" date="2017-02" db="EMBL/GenBank/DDBJ databases">
        <authorList>
            <person name="Peterson S.W."/>
        </authorList>
    </citation>
    <scope>NUCLEOTIDE SEQUENCE [LARGE SCALE GENOMIC DNA]</scope>
    <source>
        <strain evidence="2 3">ATCC 49788</strain>
    </source>
</reference>
<organism evidence="2 3">
    <name type="scientific">Thiothrix eikelboomii</name>
    <dbReference type="NCBI Taxonomy" id="92487"/>
    <lineage>
        <taxon>Bacteria</taxon>
        <taxon>Pseudomonadati</taxon>
        <taxon>Pseudomonadota</taxon>
        <taxon>Gammaproteobacteria</taxon>
        <taxon>Thiotrichales</taxon>
        <taxon>Thiotrichaceae</taxon>
        <taxon>Thiothrix</taxon>
    </lineage>
</organism>
<proteinExistence type="predicted"/>
<gene>
    <name evidence="2" type="ORF">SAMN02745130_01326</name>
</gene>
<name>A0A1T4WA82_9GAMM</name>
<dbReference type="SUPFAM" id="SSF52266">
    <property type="entry name" value="SGNH hydrolase"/>
    <property type="match status" value="1"/>
</dbReference>
<feature type="domain" description="SGNH hydrolase-type esterase" evidence="1">
    <location>
        <begin position="57"/>
        <end position="213"/>
    </location>
</feature>
<evidence type="ECO:0000259" key="1">
    <source>
        <dbReference type="Pfam" id="PF13472"/>
    </source>
</evidence>
<dbReference type="GO" id="GO:0004622">
    <property type="term" value="F:phosphatidylcholine lysophospholipase activity"/>
    <property type="evidence" value="ECO:0007669"/>
    <property type="project" value="TreeGrafter"/>
</dbReference>
<dbReference type="InterPro" id="IPR013830">
    <property type="entry name" value="SGNH_hydro"/>
</dbReference>
<keyword evidence="3" id="KW-1185">Reference proteome</keyword>
<dbReference type="Proteomes" id="UP000190460">
    <property type="component" value="Unassembled WGS sequence"/>
</dbReference>
<dbReference type="AlphaFoldDB" id="A0A1T4WA82"/>
<dbReference type="InterPro" id="IPR051532">
    <property type="entry name" value="Ester_Hydrolysis_Enzymes"/>
</dbReference>
<protein>
    <submittedName>
        <fullName evidence="2">Acyl-CoA thioesterase-1</fullName>
    </submittedName>
</protein>
<evidence type="ECO:0000313" key="3">
    <source>
        <dbReference type="Proteomes" id="UP000190460"/>
    </source>
</evidence>
<dbReference type="STRING" id="92487.SAMN02745130_01326"/>
<dbReference type="CDD" id="cd01822">
    <property type="entry name" value="Lysophospholipase_L1_like"/>
    <property type="match status" value="1"/>
</dbReference>
<sequence length="233" mass="25475">MPLALASGRLTRTLTTHRSTMSLWKCLTSLSLSWLLFSFQAAYALMPPTKTTILVWGDSLSAAYGIPVEQGWVNLLQAKLGTEFQVVNASISGETTSGGLERLPAALAAIKPHYVLLELGANDGLQGKPITVIQDNLKQMIEKAIAAPAQVILIGIHLPPNYGLSYTEKFDQVYKDLAEQHQLSFIPFLLEGVATDFNLMQADGLHPTAEAQAKILEHLWPSLEYVLLKPVKP</sequence>